<feature type="transmembrane region" description="Helical" evidence="2">
    <location>
        <begin position="532"/>
        <end position="553"/>
    </location>
</feature>
<evidence type="ECO:0000313" key="6">
    <source>
        <dbReference type="Proteomes" id="UP000664169"/>
    </source>
</evidence>
<dbReference type="Pfam" id="PF23317">
    <property type="entry name" value="YVC1_C"/>
    <property type="match status" value="1"/>
</dbReference>
<evidence type="ECO:0000256" key="1">
    <source>
        <dbReference type="SAM" id="MobiDB-lite"/>
    </source>
</evidence>
<keyword evidence="2" id="KW-1133">Transmembrane helix</keyword>
<comment type="caution">
    <text evidence="5">The sequence shown here is derived from an EMBL/GenBank/DDBJ whole genome shotgun (WGS) entry which is preliminary data.</text>
</comment>
<feature type="compositionally biased region" description="Basic and acidic residues" evidence="1">
    <location>
        <begin position="700"/>
        <end position="715"/>
    </location>
</feature>
<feature type="domain" description="YVC1 N-terminal linker helical" evidence="3">
    <location>
        <begin position="95"/>
        <end position="270"/>
    </location>
</feature>
<feature type="region of interest" description="Disordered" evidence="1">
    <location>
        <begin position="1"/>
        <end position="72"/>
    </location>
</feature>
<accession>A0A8H3HV43</accession>
<evidence type="ECO:0000259" key="3">
    <source>
        <dbReference type="Pfam" id="PF23190"/>
    </source>
</evidence>
<feature type="domain" description="Calcium channel YVC1-like C-terminal transmembrane" evidence="4">
    <location>
        <begin position="342"/>
        <end position="650"/>
    </location>
</feature>
<evidence type="ECO:0000259" key="4">
    <source>
        <dbReference type="Pfam" id="PF23317"/>
    </source>
</evidence>
<proteinExistence type="predicted"/>
<dbReference type="PANTHER" id="PTHR35859:SF4">
    <property type="entry name" value="MEMBRANE CHANNEL PROTEIN, PUTATIVE (AFU_ORTHOLOGUE AFUA_6G11300)-RELATED"/>
    <property type="match status" value="1"/>
</dbReference>
<dbReference type="EMBL" id="CAJPDQ010000001">
    <property type="protein sequence ID" value="CAF9903637.1"/>
    <property type="molecule type" value="Genomic_DNA"/>
</dbReference>
<dbReference type="OrthoDB" id="2373987at2759"/>
<feature type="compositionally biased region" description="Low complexity" evidence="1">
    <location>
        <begin position="880"/>
        <end position="895"/>
    </location>
</feature>
<dbReference type="InterPro" id="IPR056336">
    <property type="entry name" value="YVC1_C"/>
</dbReference>
<feature type="compositionally biased region" description="Polar residues" evidence="1">
    <location>
        <begin position="15"/>
        <end position="24"/>
    </location>
</feature>
<protein>
    <recommendedName>
        <fullName evidence="7">Ion transport domain-containing protein</fullName>
    </recommendedName>
</protein>
<dbReference type="InterPro" id="IPR052971">
    <property type="entry name" value="TRP_calcium_channel"/>
</dbReference>
<evidence type="ECO:0000256" key="2">
    <source>
        <dbReference type="SAM" id="Phobius"/>
    </source>
</evidence>
<feature type="compositionally biased region" description="Polar residues" evidence="1">
    <location>
        <begin position="982"/>
        <end position="996"/>
    </location>
</feature>
<name>A0A8H3HV43_9LECA</name>
<feature type="compositionally biased region" description="Polar residues" evidence="1">
    <location>
        <begin position="856"/>
        <end position="866"/>
    </location>
</feature>
<feature type="transmembrane region" description="Helical" evidence="2">
    <location>
        <begin position="361"/>
        <end position="378"/>
    </location>
</feature>
<sequence>MFSFFPKERRIRRAQGSQFSSTSTTKERRKPRIVFDNTRRVTGDTHDNDASRVESEDGEQEDEDEDEDSQSDEMAPLLPIFEASRLDALPVYNLTHAIRLLVVPRCETTLTWDQLRSPQVSQFMIKPIQKNIITSHFSRATIYALLANCLQFSKEATENPGNAGTSKTRAMVCELLAIRLLKEYSIRELIDALSYDFYPLQGLSSEESNIMPAARIWESPKQQTRVARVSSLEIAIRAEAKRFLAHPMVVQQLEAIWAGTIVFHSAADSAHRPQVNPAAKHNSGYGTMQWARSRLSKVRDPAESLPSLARKTVTIYDPKDASLFKLSRLRVPRYRSLLSTLSFAILLGLVVAVLAEKSINITALEILFWLWSAGFMLDEVVGLTDQGFNLYLLSFWNAFDIGILFVLVVYYCLRLYGLIIADDNRKWIAYLAYDVLASNAILLFPRLFSVLDHYRYFSQLLIAFRIMARDLVAVLVLIGISCSGFFVAFTLAFGNDENDSPNNVAYTLFQLIMGFTPAAWEKWEGYNRLGQGALVLFMFITHFLVVTILITVLTNSFMKIVQNANDEHQFVFAVNTISMVKSDALFSYVAPTNILAWILTPLRSCLPFRQYVKLNRTIIKITHFPILFGICAYERLVLERTVYEPTDLIQRRGRVRDVEQDGLFTSRTVHARERSAATMFQDKALDAVFQHPLRRSASRLTREEANQPARPDRVDSWMSQMDNDGPTGPPAEQDRGIVDRLERRRKSYRILTPKHSGLRNFTTTLSVASDPEDFLNTSRIPNSVFTPFEAAEWQDASREDLAGQAGNDGDDELITNTGIDNDMFTPDSRLENVKNPEMQDYFQPINPVEARHRQLSVGQSRMSPNSGLIPGTRRNTPDDTNLSLSRSLTRLSARTPASHNSPSRTPSKAKQRAIHNRTPSTSTILYNPLGHGEMSSSSRKIPTIKEKESKASTQDSTPQGHLAEGASPSKQKPPKQRRNLVDKSNSFSTPNISELLSRNPPPRNIRGQQRSPYSFDIVSDLGDNKAPAAGYMAALPASFGTHMDFMTRVSGYDNDEQQRMGKLMLARMNTLEQGFQEVLKEVKDWRRGDAASNADSHRSQVSGVSSALRHVRDREGKVGNKALGKKRREGDWVEDTAASVQVAKENEIEQKE</sequence>
<gene>
    <name evidence="5" type="ORF">GOMPHAMPRED_000456</name>
</gene>
<feature type="compositionally biased region" description="Acidic residues" evidence="1">
    <location>
        <begin position="56"/>
        <end position="71"/>
    </location>
</feature>
<dbReference type="InterPro" id="IPR056337">
    <property type="entry name" value="LHD_YVC1"/>
</dbReference>
<reference evidence="5" key="1">
    <citation type="submission" date="2021-03" db="EMBL/GenBank/DDBJ databases">
        <authorList>
            <person name="Tagirdzhanova G."/>
        </authorList>
    </citation>
    <scope>NUCLEOTIDE SEQUENCE</scope>
</reference>
<feature type="transmembrane region" description="Helical" evidence="2">
    <location>
        <begin position="390"/>
        <end position="411"/>
    </location>
</feature>
<feature type="region of interest" description="Disordered" evidence="1">
    <location>
        <begin position="1089"/>
        <end position="1152"/>
    </location>
</feature>
<keyword evidence="2" id="KW-0812">Transmembrane</keyword>
<organism evidence="5 6">
    <name type="scientific">Gomphillus americanus</name>
    <dbReference type="NCBI Taxonomy" id="1940652"/>
    <lineage>
        <taxon>Eukaryota</taxon>
        <taxon>Fungi</taxon>
        <taxon>Dikarya</taxon>
        <taxon>Ascomycota</taxon>
        <taxon>Pezizomycotina</taxon>
        <taxon>Lecanoromycetes</taxon>
        <taxon>OSLEUM clade</taxon>
        <taxon>Ostropomycetidae</taxon>
        <taxon>Ostropales</taxon>
        <taxon>Graphidaceae</taxon>
        <taxon>Gomphilloideae</taxon>
        <taxon>Gomphillus</taxon>
    </lineage>
</organism>
<feature type="compositionally biased region" description="Polar residues" evidence="1">
    <location>
        <begin position="897"/>
        <end position="906"/>
    </location>
</feature>
<dbReference type="Pfam" id="PF23190">
    <property type="entry name" value="LHD_TRPY1"/>
    <property type="match status" value="1"/>
</dbReference>
<feature type="region of interest" description="Disordered" evidence="1">
    <location>
        <begin position="696"/>
        <end position="738"/>
    </location>
</feature>
<keyword evidence="6" id="KW-1185">Reference proteome</keyword>
<evidence type="ECO:0000313" key="5">
    <source>
        <dbReference type="EMBL" id="CAF9903637.1"/>
    </source>
</evidence>
<feature type="transmembrane region" description="Helical" evidence="2">
    <location>
        <begin position="504"/>
        <end position="520"/>
    </location>
</feature>
<feature type="transmembrane region" description="Helical" evidence="2">
    <location>
        <begin position="471"/>
        <end position="492"/>
    </location>
</feature>
<feature type="compositionally biased region" description="Basic and acidic residues" evidence="1">
    <location>
        <begin position="37"/>
        <end position="55"/>
    </location>
</feature>
<feature type="region of interest" description="Disordered" evidence="1">
    <location>
        <begin position="854"/>
        <end position="1012"/>
    </location>
</feature>
<dbReference type="AlphaFoldDB" id="A0A8H3HV43"/>
<evidence type="ECO:0008006" key="7">
    <source>
        <dbReference type="Google" id="ProtNLM"/>
    </source>
</evidence>
<dbReference type="Proteomes" id="UP000664169">
    <property type="component" value="Unassembled WGS sequence"/>
</dbReference>
<keyword evidence="2" id="KW-0472">Membrane</keyword>
<dbReference type="PANTHER" id="PTHR35859">
    <property type="entry name" value="NONSELECTIVE CATION CHANNEL PROTEIN"/>
    <property type="match status" value="1"/>
</dbReference>
<feature type="transmembrane region" description="Helical" evidence="2">
    <location>
        <begin position="334"/>
        <end position="355"/>
    </location>
</feature>